<dbReference type="InterPro" id="IPR050608">
    <property type="entry name" value="NmrA-type/Isoflavone_red_sf"/>
</dbReference>
<organism evidence="2 3">
    <name type="scientific">Protea cynaroides</name>
    <dbReference type="NCBI Taxonomy" id="273540"/>
    <lineage>
        <taxon>Eukaryota</taxon>
        <taxon>Viridiplantae</taxon>
        <taxon>Streptophyta</taxon>
        <taxon>Embryophyta</taxon>
        <taxon>Tracheophyta</taxon>
        <taxon>Spermatophyta</taxon>
        <taxon>Magnoliopsida</taxon>
        <taxon>Proteales</taxon>
        <taxon>Proteaceae</taxon>
        <taxon>Protea</taxon>
    </lineage>
</organism>
<dbReference type="Gene3D" id="3.40.50.720">
    <property type="entry name" value="NAD(P)-binding Rossmann-like Domain"/>
    <property type="match status" value="1"/>
</dbReference>
<dbReference type="OrthoDB" id="419598at2759"/>
<comment type="caution">
    <text evidence="2">The sequence shown here is derived from an EMBL/GenBank/DDBJ whole genome shotgun (WGS) entry which is preliminary data.</text>
</comment>
<dbReference type="Pfam" id="PF05368">
    <property type="entry name" value="NmrA"/>
    <property type="match status" value="1"/>
</dbReference>
<accession>A0A9Q0KC13</accession>
<dbReference type="AlphaFoldDB" id="A0A9Q0KC13"/>
<sequence>MAKKNKKLITGGTHYLVKVMVEAIAKSRHPTLALIKENIASYPVDVVISTVGITQLRDQLKIIAAIKEAGTVKIVSMLLSQQRQSIRRWLKSAGEAEGIPYTYVSTNFFGDFLRVLAQFGAIAARRDKVIILGDGNPKVIFNKEEDIGTYTIKAVDDPRTLNKVLYLRLPANI</sequence>
<evidence type="ECO:0000313" key="3">
    <source>
        <dbReference type="Proteomes" id="UP001141806"/>
    </source>
</evidence>
<dbReference type="InterPro" id="IPR008030">
    <property type="entry name" value="NmrA-like"/>
</dbReference>
<reference evidence="2" key="1">
    <citation type="journal article" date="2023" name="Plant J.">
        <title>The genome of the king protea, Protea cynaroides.</title>
        <authorList>
            <person name="Chang J."/>
            <person name="Duong T.A."/>
            <person name="Schoeman C."/>
            <person name="Ma X."/>
            <person name="Roodt D."/>
            <person name="Barker N."/>
            <person name="Li Z."/>
            <person name="Van de Peer Y."/>
            <person name="Mizrachi E."/>
        </authorList>
    </citation>
    <scope>NUCLEOTIDE SEQUENCE</scope>
    <source>
        <tissue evidence="2">Young leaves</tissue>
    </source>
</reference>
<evidence type="ECO:0000313" key="2">
    <source>
        <dbReference type="EMBL" id="KAJ4967591.1"/>
    </source>
</evidence>
<protein>
    <recommendedName>
        <fullName evidence="1">NmrA-like domain-containing protein</fullName>
    </recommendedName>
</protein>
<dbReference type="PANTHER" id="PTHR43349">
    <property type="entry name" value="PINORESINOL REDUCTASE-RELATED"/>
    <property type="match status" value="1"/>
</dbReference>
<evidence type="ECO:0000259" key="1">
    <source>
        <dbReference type="Pfam" id="PF05368"/>
    </source>
</evidence>
<dbReference type="PANTHER" id="PTHR43349:SF93">
    <property type="entry name" value="ISOFLAVONE REDUCTASE HOMOLOG P3-RELATED"/>
    <property type="match status" value="1"/>
</dbReference>
<dbReference type="SUPFAM" id="SSF51735">
    <property type="entry name" value="NAD(P)-binding Rossmann-fold domains"/>
    <property type="match status" value="1"/>
</dbReference>
<dbReference type="InterPro" id="IPR036291">
    <property type="entry name" value="NAD(P)-bd_dom_sf"/>
</dbReference>
<keyword evidence="3" id="KW-1185">Reference proteome</keyword>
<proteinExistence type="predicted"/>
<feature type="domain" description="NmrA-like" evidence="1">
    <location>
        <begin position="44"/>
        <end position="172"/>
    </location>
</feature>
<dbReference type="Proteomes" id="UP001141806">
    <property type="component" value="Unassembled WGS sequence"/>
</dbReference>
<gene>
    <name evidence="2" type="ORF">NE237_019440</name>
</gene>
<name>A0A9Q0KC13_9MAGN</name>
<dbReference type="EMBL" id="JAMYWD010000007">
    <property type="protein sequence ID" value="KAJ4967591.1"/>
    <property type="molecule type" value="Genomic_DNA"/>
</dbReference>